<dbReference type="EMBL" id="CP152380">
    <property type="protein sequence ID" value="XAF54914.1"/>
    <property type="molecule type" value="Genomic_DNA"/>
</dbReference>
<evidence type="ECO:0000256" key="8">
    <source>
        <dbReference type="SAM" id="Phobius"/>
    </source>
</evidence>
<feature type="transmembrane region" description="Helical" evidence="8">
    <location>
        <begin position="75"/>
        <end position="97"/>
    </location>
</feature>
<comment type="similarity">
    <text evidence="2">Belongs to the arsenical resistance-3 (ACR3) (TC 2.A.59) family.</text>
</comment>
<feature type="transmembrane region" description="Helical" evidence="8">
    <location>
        <begin position="44"/>
        <end position="63"/>
    </location>
</feature>
<sequence length="324" mass="35802">MNEEALLLAREVMEEYQVFIYLVAICLGLLVGVWMPDLGGRLEWLLWPLLGSLLYATFTQVPLVRLRDAFTTPRYMFAAVIGNFLLLPCIAWGLMALGPAIPAVQLGLLLVLLVPCTDWFITFTHLGGGDTRSAIAFTPISLLLQLLLLPFYVWLFLGTEITASVVQQELILAFVGLMVAPLIAAYLTETWVGRSKSRQSVVIALGWLPVPLLALVVFCIATAQVNLVLEWVGLLPWLFLLFAAFLLAAGMLSVVVAKVARLPAKQGRVLAFSFGSRNSFVVLPLALSLPASYELAVVVVVFQSLVELFGMAFFLWWVPRKLHR</sequence>
<organism evidence="9 10">
    <name type="scientific">Marinobacter alkaliphilus</name>
    <dbReference type="NCBI Taxonomy" id="254719"/>
    <lineage>
        <taxon>Bacteria</taxon>
        <taxon>Pseudomonadati</taxon>
        <taxon>Pseudomonadota</taxon>
        <taxon>Gammaproteobacteria</taxon>
        <taxon>Pseudomonadales</taxon>
        <taxon>Marinobacteraceae</taxon>
        <taxon>Marinobacter</taxon>
    </lineage>
</organism>
<feature type="transmembrane region" description="Helical" evidence="8">
    <location>
        <begin position="235"/>
        <end position="257"/>
    </location>
</feature>
<accession>A0ABZ3E793</accession>
<keyword evidence="6 8" id="KW-1133">Transmembrane helix</keyword>
<keyword evidence="5 8" id="KW-0812">Transmembrane</keyword>
<keyword evidence="4" id="KW-1003">Cell membrane</keyword>
<comment type="subcellular location">
    <subcellularLocation>
        <location evidence="1">Cell membrane</location>
        <topology evidence="1">Multi-pass membrane protein</topology>
    </subcellularLocation>
</comment>
<evidence type="ECO:0000313" key="10">
    <source>
        <dbReference type="Proteomes" id="UP001445268"/>
    </source>
</evidence>
<evidence type="ECO:0000256" key="5">
    <source>
        <dbReference type="ARBA" id="ARBA00022692"/>
    </source>
</evidence>
<dbReference type="PANTHER" id="PTHR43057">
    <property type="entry name" value="ARSENITE EFFLUX TRANSPORTER"/>
    <property type="match status" value="1"/>
</dbReference>
<dbReference type="Proteomes" id="UP001445268">
    <property type="component" value="Chromosome"/>
</dbReference>
<reference evidence="9 10" key="1">
    <citation type="submission" date="2024-04" db="EMBL/GenBank/DDBJ databases">
        <title>Marinobacter sp. SBY-1.</title>
        <authorList>
            <person name="Pan C."/>
        </authorList>
    </citation>
    <scope>NUCLEOTIDE SEQUENCE [LARGE SCALE GENOMIC DNA]</scope>
    <source>
        <strain evidence="9 10">SBY-1</strain>
    </source>
</reference>
<keyword evidence="10" id="KW-1185">Reference proteome</keyword>
<dbReference type="PANTHER" id="PTHR43057:SF1">
    <property type="entry name" value="ARSENICAL-RESISTANCE PROTEIN 3"/>
    <property type="match status" value="1"/>
</dbReference>
<dbReference type="Pfam" id="PF01758">
    <property type="entry name" value="SBF"/>
    <property type="match status" value="1"/>
</dbReference>
<evidence type="ECO:0000256" key="7">
    <source>
        <dbReference type="ARBA" id="ARBA00023136"/>
    </source>
</evidence>
<dbReference type="InterPro" id="IPR002657">
    <property type="entry name" value="BilAc:Na_symport/Acr3"/>
</dbReference>
<evidence type="ECO:0000256" key="6">
    <source>
        <dbReference type="ARBA" id="ARBA00022989"/>
    </source>
</evidence>
<keyword evidence="7 8" id="KW-0472">Membrane</keyword>
<evidence type="ECO:0000256" key="1">
    <source>
        <dbReference type="ARBA" id="ARBA00004651"/>
    </source>
</evidence>
<dbReference type="Gene3D" id="1.20.1530.20">
    <property type="match status" value="1"/>
</dbReference>
<keyword evidence="3" id="KW-0813">Transport</keyword>
<proteinExistence type="inferred from homology"/>
<evidence type="ECO:0000313" key="9">
    <source>
        <dbReference type="EMBL" id="XAF54914.1"/>
    </source>
</evidence>
<protein>
    <submittedName>
        <fullName evidence="9">Arsenic resistance protein</fullName>
    </submittedName>
</protein>
<feature type="transmembrane region" description="Helical" evidence="8">
    <location>
        <begin position="295"/>
        <end position="318"/>
    </location>
</feature>
<gene>
    <name evidence="9" type="ORF">AAGT77_05045</name>
</gene>
<name>A0ABZ3E793_9GAMM</name>
<feature type="transmembrane region" description="Helical" evidence="8">
    <location>
        <begin position="134"/>
        <end position="158"/>
    </location>
</feature>
<feature type="transmembrane region" description="Helical" evidence="8">
    <location>
        <begin position="18"/>
        <end position="38"/>
    </location>
</feature>
<evidence type="ECO:0000256" key="3">
    <source>
        <dbReference type="ARBA" id="ARBA00022448"/>
    </source>
</evidence>
<dbReference type="InterPro" id="IPR038770">
    <property type="entry name" value="Na+/solute_symporter_sf"/>
</dbReference>
<feature type="transmembrane region" description="Helical" evidence="8">
    <location>
        <begin position="269"/>
        <end position="289"/>
    </location>
</feature>
<evidence type="ECO:0000256" key="2">
    <source>
        <dbReference type="ARBA" id="ARBA00010110"/>
    </source>
</evidence>
<dbReference type="InterPro" id="IPR004706">
    <property type="entry name" value="Arsenical-R_Acr3"/>
</dbReference>
<evidence type="ECO:0000256" key="4">
    <source>
        <dbReference type="ARBA" id="ARBA00022475"/>
    </source>
</evidence>
<feature type="transmembrane region" description="Helical" evidence="8">
    <location>
        <begin position="103"/>
        <end position="122"/>
    </location>
</feature>
<feature type="transmembrane region" description="Helical" evidence="8">
    <location>
        <begin position="170"/>
        <end position="188"/>
    </location>
</feature>
<dbReference type="RefSeq" id="WP_152437529.1">
    <property type="nucleotide sequence ID" value="NZ_CP152380.1"/>
</dbReference>
<feature type="transmembrane region" description="Helical" evidence="8">
    <location>
        <begin position="200"/>
        <end position="223"/>
    </location>
</feature>